<evidence type="ECO:0000256" key="6">
    <source>
        <dbReference type="SAM" id="SignalP"/>
    </source>
</evidence>
<gene>
    <name evidence="8" type="ORF">L9F63_018913</name>
</gene>
<dbReference type="SUPFAM" id="SSF57625">
    <property type="entry name" value="Invertebrate chitin-binding proteins"/>
    <property type="match status" value="4"/>
</dbReference>
<feature type="domain" description="Chitin-binding type-2" evidence="7">
    <location>
        <begin position="228"/>
        <end position="286"/>
    </location>
</feature>
<reference evidence="8" key="2">
    <citation type="submission" date="2023-05" db="EMBL/GenBank/DDBJ databases">
        <authorList>
            <person name="Fouks B."/>
        </authorList>
    </citation>
    <scope>NUCLEOTIDE SEQUENCE</scope>
    <source>
        <strain evidence="8">Stay&amp;Tobe</strain>
        <tissue evidence="8">Testes</tissue>
    </source>
</reference>
<dbReference type="GO" id="GO:0008061">
    <property type="term" value="F:chitin binding"/>
    <property type="evidence" value="ECO:0007669"/>
    <property type="project" value="UniProtKB-KW"/>
</dbReference>
<sequence length="481" mass="53251">NGVSVTYHTNMENFNWVFILAFLIFTLTAEGTQFESSCGESKFICLSDTEYKCEDDYTIRTCPSGTQCSNNSSAVCISPISARANPVTDVAFECTETGYFVNPNSNCGKYFNCTENTTGEFTKNEFTCDIGLIFNVESSECTEPEDVECPEPPKCTEYRFYCVTDQIYQACAEGQKYPSGSTQNCLSNMICNENCPSYCFPSTLVSSFCEAETTTIATTTTTTEPIQDPVCTEEGIFQDPTDCHSFYICVAIDSDFEKLSYTCPEGYAFDSDQTTCVPQELTSCTTTTTTTLLKLILLQPLKQSQNLNKLSYDCAEDYAFDTDQNTCVPQELTNCNTETSTTTTTETSPEITCEEEGIFQNPTNCHSFFICVAVESDFEKLSYDCPGGYAFDSNLKTCISEDLTNCVTDTTTTTTESTSGAVCTEEGIFQNPTDCHSYYICVAIDNDFEKLSYDCDQGNAFDPEQKTCVPEELINCIADTE</sequence>
<comment type="caution">
    <text evidence="8">The sequence shown here is derived from an EMBL/GenBank/DDBJ whole genome shotgun (WGS) entry which is preliminary data.</text>
</comment>
<feature type="domain" description="Chitin-binding type-2" evidence="7">
    <location>
        <begin position="350"/>
        <end position="408"/>
    </location>
</feature>
<dbReference type="PANTHER" id="PTHR23301:SF106">
    <property type="entry name" value="CHITIN-BINDING TYPE-2 DOMAIN-CONTAINING PROTEIN-RELATED"/>
    <property type="match status" value="1"/>
</dbReference>
<evidence type="ECO:0000256" key="5">
    <source>
        <dbReference type="ARBA" id="ARBA00023180"/>
    </source>
</evidence>
<name>A0AAD7ZVW4_DIPPU</name>
<keyword evidence="9" id="KW-1185">Reference proteome</keyword>
<feature type="domain" description="Chitin-binding type-2" evidence="7">
    <location>
        <begin position="91"/>
        <end position="151"/>
    </location>
</feature>
<keyword evidence="4" id="KW-1015">Disulfide bond</keyword>
<dbReference type="GO" id="GO:0005576">
    <property type="term" value="C:extracellular region"/>
    <property type="evidence" value="ECO:0007669"/>
    <property type="project" value="InterPro"/>
</dbReference>
<organism evidence="8 9">
    <name type="scientific">Diploptera punctata</name>
    <name type="common">Pacific beetle cockroach</name>
    <dbReference type="NCBI Taxonomy" id="6984"/>
    <lineage>
        <taxon>Eukaryota</taxon>
        <taxon>Metazoa</taxon>
        <taxon>Ecdysozoa</taxon>
        <taxon>Arthropoda</taxon>
        <taxon>Hexapoda</taxon>
        <taxon>Insecta</taxon>
        <taxon>Pterygota</taxon>
        <taxon>Neoptera</taxon>
        <taxon>Polyneoptera</taxon>
        <taxon>Dictyoptera</taxon>
        <taxon>Blattodea</taxon>
        <taxon>Blaberoidea</taxon>
        <taxon>Blaberidae</taxon>
        <taxon>Diplopterinae</taxon>
        <taxon>Diploptera</taxon>
    </lineage>
</organism>
<feature type="domain" description="Chitin-binding type-2" evidence="7">
    <location>
        <begin position="420"/>
        <end position="478"/>
    </location>
</feature>
<evidence type="ECO:0000256" key="1">
    <source>
        <dbReference type="ARBA" id="ARBA00022669"/>
    </source>
</evidence>
<dbReference type="AlphaFoldDB" id="A0AAD7ZVW4"/>
<dbReference type="InterPro" id="IPR002557">
    <property type="entry name" value="Chitin-bd_dom"/>
</dbReference>
<reference evidence="8" key="1">
    <citation type="journal article" date="2023" name="IScience">
        <title>Live-bearing cockroach genome reveals convergent evolutionary mechanisms linked to viviparity in insects and beyond.</title>
        <authorList>
            <person name="Fouks B."/>
            <person name="Harrison M.C."/>
            <person name="Mikhailova A.A."/>
            <person name="Marchal E."/>
            <person name="English S."/>
            <person name="Carruthers M."/>
            <person name="Jennings E.C."/>
            <person name="Chiamaka E.L."/>
            <person name="Frigard R.A."/>
            <person name="Pippel M."/>
            <person name="Attardo G.M."/>
            <person name="Benoit J.B."/>
            <person name="Bornberg-Bauer E."/>
            <person name="Tobe S.S."/>
        </authorList>
    </citation>
    <scope>NUCLEOTIDE SEQUENCE</scope>
    <source>
        <strain evidence="8">Stay&amp;Tobe</strain>
    </source>
</reference>
<feature type="signal peptide" evidence="6">
    <location>
        <begin position="1"/>
        <end position="31"/>
    </location>
</feature>
<dbReference type="PANTHER" id="PTHR23301">
    <property type="entry name" value="CHITIN BINDING PERITROPHIN-A"/>
    <property type="match status" value="1"/>
</dbReference>
<evidence type="ECO:0000313" key="9">
    <source>
        <dbReference type="Proteomes" id="UP001233999"/>
    </source>
</evidence>
<keyword evidence="2 6" id="KW-0732">Signal</keyword>
<dbReference type="Gene3D" id="2.170.140.10">
    <property type="entry name" value="Chitin binding domain"/>
    <property type="match status" value="4"/>
</dbReference>
<keyword evidence="1" id="KW-0147">Chitin-binding</keyword>
<keyword evidence="3" id="KW-0677">Repeat</keyword>
<proteinExistence type="predicted"/>
<keyword evidence="5" id="KW-0325">Glycoprotein</keyword>
<feature type="chain" id="PRO_5042190264" description="Chitin-binding type-2 domain-containing protein" evidence="6">
    <location>
        <begin position="32"/>
        <end position="481"/>
    </location>
</feature>
<dbReference type="Pfam" id="PF01607">
    <property type="entry name" value="CBM_14"/>
    <property type="match status" value="4"/>
</dbReference>
<evidence type="ECO:0000256" key="3">
    <source>
        <dbReference type="ARBA" id="ARBA00022737"/>
    </source>
</evidence>
<protein>
    <recommendedName>
        <fullName evidence="7">Chitin-binding type-2 domain-containing protein</fullName>
    </recommendedName>
</protein>
<dbReference type="SMART" id="SM00494">
    <property type="entry name" value="ChtBD2"/>
    <property type="match status" value="4"/>
</dbReference>
<dbReference type="Proteomes" id="UP001233999">
    <property type="component" value="Unassembled WGS sequence"/>
</dbReference>
<dbReference type="InterPro" id="IPR051940">
    <property type="entry name" value="Chitin_bind-dev_reg"/>
</dbReference>
<evidence type="ECO:0000313" key="8">
    <source>
        <dbReference type="EMBL" id="KAJ9587661.1"/>
    </source>
</evidence>
<dbReference type="EMBL" id="JASPKZ010006078">
    <property type="protein sequence ID" value="KAJ9587661.1"/>
    <property type="molecule type" value="Genomic_DNA"/>
</dbReference>
<dbReference type="PROSITE" id="PS50940">
    <property type="entry name" value="CHIT_BIND_II"/>
    <property type="match status" value="4"/>
</dbReference>
<feature type="non-terminal residue" evidence="8">
    <location>
        <position position="1"/>
    </location>
</feature>
<evidence type="ECO:0000256" key="2">
    <source>
        <dbReference type="ARBA" id="ARBA00022729"/>
    </source>
</evidence>
<accession>A0AAD7ZVW4</accession>
<dbReference type="InterPro" id="IPR036508">
    <property type="entry name" value="Chitin-bd_dom_sf"/>
</dbReference>
<evidence type="ECO:0000256" key="4">
    <source>
        <dbReference type="ARBA" id="ARBA00023157"/>
    </source>
</evidence>
<evidence type="ECO:0000259" key="7">
    <source>
        <dbReference type="PROSITE" id="PS50940"/>
    </source>
</evidence>